<feature type="domain" description="CBM-cenC" evidence="2">
    <location>
        <begin position="39"/>
        <end position="161"/>
    </location>
</feature>
<name>A0A1V6CDM8_UNCT6</name>
<dbReference type="Proteomes" id="UP000485562">
    <property type="component" value="Unassembled WGS sequence"/>
</dbReference>
<proteinExistence type="predicted"/>
<dbReference type="Pfam" id="PF02018">
    <property type="entry name" value="CBM_4_9"/>
    <property type="match status" value="2"/>
</dbReference>
<accession>A0A1V6CDM8</accession>
<dbReference type="SUPFAM" id="SSF49785">
    <property type="entry name" value="Galactose-binding domain-like"/>
    <property type="match status" value="2"/>
</dbReference>
<dbReference type="AlphaFoldDB" id="A0A1V6CDM8"/>
<evidence type="ECO:0000256" key="1">
    <source>
        <dbReference type="ARBA" id="ARBA00022801"/>
    </source>
</evidence>
<dbReference type="Gene3D" id="2.60.120.260">
    <property type="entry name" value="Galactose-binding domain-like"/>
    <property type="match status" value="2"/>
</dbReference>
<sequence length="356" mass="40621">MTKRSIISRKLIILFSCIGTFFLFFLAREGLGETPTQKVVFHTGFEELKGWNCWPKGKEFEIDKNVFREGQSSLKISDKDIVVYTYIQVKENTNYQVNFWYRTKEVTGEIGLNLNFNKKGGGNGSAGYKYIPISSVSNKEWEKFSVEFTTPPETFMCQFGFLSKASGTIWIDELTIYEGTEKKQVSEIEDTKNKTGEISSYGNLIKNSGFEIDDNHDGFPDNWSTWIKDSNASWCIDKEVSHTGKSSLKIQAEVPGRYFVVQRITGLQPGKTYLLKFWVKTENLEGDAAVTCDYGPVAAKPRPYVSLLKMQGSKDWKEFTNYSTVPIGSTWADICLIHTKGTIWFDDIEFKMVDEE</sequence>
<dbReference type="InterPro" id="IPR003305">
    <property type="entry name" value="CenC_carb-bd"/>
</dbReference>
<evidence type="ECO:0000259" key="2">
    <source>
        <dbReference type="Pfam" id="PF02018"/>
    </source>
</evidence>
<protein>
    <submittedName>
        <fullName evidence="3">Carbohydrate binding domain protein</fullName>
    </submittedName>
</protein>
<reference evidence="3" key="1">
    <citation type="submission" date="2017-02" db="EMBL/GenBank/DDBJ databases">
        <title>Delving into the versatile metabolic prowess of the omnipresent phylum Bacteroidetes.</title>
        <authorList>
            <person name="Nobu M.K."/>
            <person name="Mei R."/>
            <person name="Narihiro T."/>
            <person name="Kuroda K."/>
            <person name="Liu W.-T."/>
        </authorList>
    </citation>
    <scope>NUCLEOTIDE SEQUENCE</scope>
    <source>
        <strain evidence="3">ADurb.Bin131</strain>
    </source>
</reference>
<organism evidence="3">
    <name type="scientific">candidate division TA06 bacterium ADurb.Bin131</name>
    <dbReference type="NCBI Taxonomy" id="1852827"/>
    <lineage>
        <taxon>Bacteria</taxon>
        <taxon>Bacteria division TA06</taxon>
    </lineage>
</organism>
<dbReference type="EMBL" id="MWDQ01000024">
    <property type="protein sequence ID" value="OQB75039.1"/>
    <property type="molecule type" value="Genomic_DNA"/>
</dbReference>
<comment type="caution">
    <text evidence="3">The sequence shown here is derived from an EMBL/GenBank/DDBJ whole genome shotgun (WGS) entry which is preliminary data.</text>
</comment>
<feature type="domain" description="CBM-cenC" evidence="2">
    <location>
        <begin position="202"/>
        <end position="326"/>
    </location>
</feature>
<dbReference type="InterPro" id="IPR008979">
    <property type="entry name" value="Galactose-bd-like_sf"/>
</dbReference>
<evidence type="ECO:0000313" key="3">
    <source>
        <dbReference type="EMBL" id="OQB75039.1"/>
    </source>
</evidence>
<gene>
    <name evidence="3" type="ORF">BWX89_00162</name>
</gene>
<dbReference type="GO" id="GO:0016798">
    <property type="term" value="F:hydrolase activity, acting on glycosyl bonds"/>
    <property type="evidence" value="ECO:0007669"/>
    <property type="project" value="InterPro"/>
</dbReference>
<keyword evidence="1" id="KW-0378">Hydrolase</keyword>